<sequence>MDLDSYPSFKAALQVSASMKNLPPTGTSSNHFPWICWNLWISRNHLVFQNRNTVPMEAQQLSPQTIICHTDAAWRSGSDSAGLAWIFTDQSSSEIARGCHYQ</sequence>
<name>A0A8S9N982_BRACR</name>
<evidence type="ECO:0000313" key="2">
    <source>
        <dbReference type="Proteomes" id="UP000712600"/>
    </source>
</evidence>
<protein>
    <recommendedName>
        <fullName evidence="3">RNase H type-1 domain-containing protein</fullName>
    </recommendedName>
</protein>
<evidence type="ECO:0000313" key="1">
    <source>
        <dbReference type="EMBL" id="KAF3490009.1"/>
    </source>
</evidence>
<organism evidence="1 2">
    <name type="scientific">Brassica cretica</name>
    <name type="common">Mustard</name>
    <dbReference type="NCBI Taxonomy" id="69181"/>
    <lineage>
        <taxon>Eukaryota</taxon>
        <taxon>Viridiplantae</taxon>
        <taxon>Streptophyta</taxon>
        <taxon>Embryophyta</taxon>
        <taxon>Tracheophyta</taxon>
        <taxon>Spermatophyta</taxon>
        <taxon>Magnoliopsida</taxon>
        <taxon>eudicotyledons</taxon>
        <taxon>Gunneridae</taxon>
        <taxon>Pentapetalae</taxon>
        <taxon>rosids</taxon>
        <taxon>malvids</taxon>
        <taxon>Brassicales</taxon>
        <taxon>Brassicaceae</taxon>
        <taxon>Brassiceae</taxon>
        <taxon>Brassica</taxon>
    </lineage>
</organism>
<accession>A0A8S9N982</accession>
<dbReference type="EMBL" id="QGKX02002183">
    <property type="protein sequence ID" value="KAF3490009.1"/>
    <property type="molecule type" value="Genomic_DNA"/>
</dbReference>
<evidence type="ECO:0008006" key="3">
    <source>
        <dbReference type="Google" id="ProtNLM"/>
    </source>
</evidence>
<dbReference type="AlphaFoldDB" id="A0A8S9N982"/>
<proteinExistence type="predicted"/>
<reference evidence="1" key="1">
    <citation type="submission" date="2019-12" db="EMBL/GenBank/DDBJ databases">
        <title>Genome sequencing and annotation of Brassica cretica.</title>
        <authorList>
            <person name="Studholme D.J."/>
            <person name="Sarris P."/>
        </authorList>
    </citation>
    <scope>NUCLEOTIDE SEQUENCE</scope>
    <source>
        <strain evidence="1">PFS-109/04</strain>
        <tissue evidence="1">Leaf</tissue>
    </source>
</reference>
<gene>
    <name evidence="1" type="ORF">F2Q69_00053924</name>
</gene>
<dbReference type="Proteomes" id="UP000712600">
    <property type="component" value="Unassembled WGS sequence"/>
</dbReference>
<comment type="caution">
    <text evidence="1">The sequence shown here is derived from an EMBL/GenBank/DDBJ whole genome shotgun (WGS) entry which is preliminary data.</text>
</comment>